<keyword evidence="1" id="KW-1015">Disulfide bond</keyword>
<dbReference type="PROSITE" id="PS00022">
    <property type="entry name" value="EGF_1"/>
    <property type="match status" value="1"/>
</dbReference>
<dbReference type="Proteomes" id="UP001476798">
    <property type="component" value="Unassembled WGS sequence"/>
</dbReference>
<evidence type="ECO:0000313" key="4">
    <source>
        <dbReference type="Proteomes" id="UP001476798"/>
    </source>
</evidence>
<feature type="domain" description="EGF-like" evidence="2">
    <location>
        <begin position="15"/>
        <end position="55"/>
    </location>
</feature>
<dbReference type="PROSITE" id="PS01186">
    <property type="entry name" value="EGF_2"/>
    <property type="match status" value="1"/>
</dbReference>
<protein>
    <recommendedName>
        <fullName evidence="2">EGF-like domain-containing protein</fullName>
    </recommendedName>
</protein>
<dbReference type="Gene3D" id="2.10.25.10">
    <property type="entry name" value="Laminin"/>
    <property type="match status" value="1"/>
</dbReference>
<evidence type="ECO:0000259" key="2">
    <source>
        <dbReference type="PROSITE" id="PS50026"/>
    </source>
</evidence>
<dbReference type="EMBL" id="JAHRIO010014769">
    <property type="protein sequence ID" value="MEQ2163457.1"/>
    <property type="molecule type" value="Genomic_DNA"/>
</dbReference>
<feature type="non-terminal residue" evidence="3">
    <location>
        <position position="1"/>
    </location>
</feature>
<keyword evidence="1" id="KW-0245">EGF-like domain</keyword>
<comment type="caution">
    <text evidence="1">Lacks conserved residue(s) required for the propagation of feature annotation.</text>
</comment>
<evidence type="ECO:0000256" key="1">
    <source>
        <dbReference type="PROSITE-ProRule" id="PRU00076"/>
    </source>
</evidence>
<feature type="domain" description="EGF-like" evidence="2">
    <location>
        <begin position="1"/>
        <end position="13"/>
    </location>
</feature>
<name>A0ABV0MWE9_9TELE</name>
<dbReference type="SUPFAM" id="SSF57196">
    <property type="entry name" value="EGF/Laminin"/>
    <property type="match status" value="1"/>
</dbReference>
<keyword evidence="4" id="KW-1185">Reference proteome</keyword>
<proteinExistence type="predicted"/>
<gene>
    <name evidence="3" type="ORF">GOODEAATRI_030355</name>
</gene>
<organism evidence="3 4">
    <name type="scientific">Goodea atripinnis</name>
    <dbReference type="NCBI Taxonomy" id="208336"/>
    <lineage>
        <taxon>Eukaryota</taxon>
        <taxon>Metazoa</taxon>
        <taxon>Chordata</taxon>
        <taxon>Craniata</taxon>
        <taxon>Vertebrata</taxon>
        <taxon>Euteleostomi</taxon>
        <taxon>Actinopterygii</taxon>
        <taxon>Neopterygii</taxon>
        <taxon>Teleostei</taxon>
        <taxon>Neoteleostei</taxon>
        <taxon>Acanthomorphata</taxon>
        <taxon>Ovalentaria</taxon>
        <taxon>Atherinomorphae</taxon>
        <taxon>Cyprinodontiformes</taxon>
        <taxon>Goodeidae</taxon>
        <taxon>Goodea</taxon>
    </lineage>
</organism>
<reference evidence="3 4" key="1">
    <citation type="submission" date="2021-06" db="EMBL/GenBank/DDBJ databases">
        <authorList>
            <person name="Palmer J.M."/>
        </authorList>
    </citation>
    <scope>NUCLEOTIDE SEQUENCE [LARGE SCALE GENOMIC DNA]</scope>
    <source>
        <strain evidence="3 4">GA_2019</strain>
        <tissue evidence="3">Muscle</tissue>
    </source>
</reference>
<sequence length="57" mass="5974">CVCTPGWIGEFCQHVGDACLIQPDSCLNGATCISTSQPSSPPEYICKCPPAFTGEIP</sequence>
<accession>A0ABV0MWE9</accession>
<dbReference type="InterPro" id="IPR000742">
    <property type="entry name" value="EGF"/>
</dbReference>
<dbReference type="Pfam" id="PF00008">
    <property type="entry name" value="EGF"/>
    <property type="match status" value="1"/>
</dbReference>
<dbReference type="PROSITE" id="PS50026">
    <property type="entry name" value="EGF_3"/>
    <property type="match status" value="2"/>
</dbReference>
<evidence type="ECO:0000313" key="3">
    <source>
        <dbReference type="EMBL" id="MEQ2163457.1"/>
    </source>
</evidence>
<feature type="disulfide bond" evidence="1">
    <location>
        <begin position="3"/>
        <end position="12"/>
    </location>
</feature>
<comment type="caution">
    <text evidence="3">The sequence shown here is derived from an EMBL/GenBank/DDBJ whole genome shotgun (WGS) entry which is preliminary data.</text>
</comment>